<feature type="region of interest" description="Disordered" evidence="4">
    <location>
        <begin position="932"/>
        <end position="958"/>
    </location>
</feature>
<feature type="repeat" description="WD" evidence="3">
    <location>
        <begin position="460"/>
        <end position="499"/>
    </location>
</feature>
<feature type="repeat" description="WD" evidence="3">
    <location>
        <begin position="587"/>
        <end position="628"/>
    </location>
</feature>
<dbReference type="PANTHER" id="PTHR19849:SF1">
    <property type="entry name" value="F-BOX_WD REPEAT-CONTAINING PROTEIN 7"/>
    <property type="match status" value="1"/>
</dbReference>
<dbReference type="PANTHER" id="PTHR19849">
    <property type="entry name" value="PHOSPHOLIPASE A-2-ACTIVATING PROTEIN"/>
    <property type="match status" value="1"/>
</dbReference>
<evidence type="ECO:0000259" key="5">
    <source>
        <dbReference type="PROSITE" id="PS50181"/>
    </source>
</evidence>
<evidence type="ECO:0000313" key="6">
    <source>
        <dbReference type="EMBL" id="KIR42450.1"/>
    </source>
</evidence>
<dbReference type="InterPro" id="IPR001810">
    <property type="entry name" value="F-box_dom"/>
</dbReference>
<feature type="compositionally biased region" description="Basic and acidic residues" evidence="4">
    <location>
        <begin position="789"/>
        <end position="802"/>
    </location>
</feature>
<dbReference type="InterPro" id="IPR036322">
    <property type="entry name" value="WD40_repeat_dom_sf"/>
</dbReference>
<dbReference type="PROSITE" id="PS00678">
    <property type="entry name" value="WD_REPEATS_1"/>
    <property type="match status" value="2"/>
</dbReference>
<dbReference type="Proteomes" id="UP000053392">
    <property type="component" value="Unassembled WGS sequence"/>
</dbReference>
<dbReference type="GO" id="GO:0043161">
    <property type="term" value="P:proteasome-mediated ubiquitin-dependent protein catabolic process"/>
    <property type="evidence" value="ECO:0007669"/>
    <property type="project" value="TreeGrafter"/>
</dbReference>
<dbReference type="InterPro" id="IPR020472">
    <property type="entry name" value="WD40_PAC1"/>
</dbReference>
<keyword evidence="7" id="KW-1185">Reference proteome</keyword>
<dbReference type="SUPFAM" id="SSF81383">
    <property type="entry name" value="F-box domain"/>
    <property type="match status" value="1"/>
</dbReference>
<dbReference type="SUPFAM" id="SSF50978">
    <property type="entry name" value="WD40 repeat-like"/>
    <property type="match status" value="1"/>
</dbReference>
<name>A0A0D0VC78_9TREE</name>
<evidence type="ECO:0000256" key="2">
    <source>
        <dbReference type="ARBA" id="ARBA00022737"/>
    </source>
</evidence>
<feature type="compositionally biased region" description="Basic and acidic residues" evidence="4">
    <location>
        <begin position="154"/>
        <end position="163"/>
    </location>
</feature>
<keyword evidence="2" id="KW-0677">Repeat</keyword>
<feature type="repeat" description="WD" evidence="3">
    <location>
        <begin position="669"/>
        <end position="707"/>
    </location>
</feature>
<dbReference type="GO" id="GO:0010992">
    <property type="term" value="P:ubiquitin recycling"/>
    <property type="evidence" value="ECO:0007669"/>
    <property type="project" value="TreeGrafter"/>
</dbReference>
<feature type="compositionally biased region" description="Acidic residues" evidence="4">
    <location>
        <begin position="935"/>
        <end position="958"/>
    </location>
</feature>
<dbReference type="GO" id="GO:0005737">
    <property type="term" value="C:cytoplasm"/>
    <property type="evidence" value="ECO:0007669"/>
    <property type="project" value="TreeGrafter"/>
</dbReference>
<dbReference type="Gene3D" id="1.20.1280.50">
    <property type="match status" value="1"/>
</dbReference>
<dbReference type="HOGENOM" id="CLU_000288_103_5_1"/>
<dbReference type="EMBL" id="KN847898">
    <property type="protein sequence ID" value="KIR42450.1"/>
    <property type="molecule type" value="Genomic_DNA"/>
</dbReference>
<accession>A0A0D0VC78</accession>
<evidence type="ECO:0000256" key="4">
    <source>
        <dbReference type="SAM" id="MobiDB-lite"/>
    </source>
</evidence>
<feature type="repeat" description="WD" evidence="3">
    <location>
        <begin position="523"/>
        <end position="545"/>
    </location>
</feature>
<feature type="domain" description="F-box" evidence="5">
    <location>
        <begin position="282"/>
        <end position="329"/>
    </location>
</feature>
<dbReference type="AlphaFoldDB" id="A0A0D0VC78"/>
<feature type="compositionally biased region" description="Polar residues" evidence="4">
    <location>
        <begin position="212"/>
        <end position="226"/>
    </location>
</feature>
<dbReference type="InterPro" id="IPR036047">
    <property type="entry name" value="F-box-like_dom_sf"/>
</dbReference>
<gene>
    <name evidence="6" type="ORF">I313_01674</name>
</gene>
<dbReference type="InterPro" id="IPR019775">
    <property type="entry name" value="WD40_repeat_CS"/>
</dbReference>
<evidence type="ECO:0000313" key="7">
    <source>
        <dbReference type="Proteomes" id="UP000053392"/>
    </source>
</evidence>
<proteinExistence type="predicted"/>
<dbReference type="Pfam" id="PF00400">
    <property type="entry name" value="WD40"/>
    <property type="match status" value="6"/>
</dbReference>
<feature type="repeat" description="WD" evidence="3">
    <location>
        <begin position="629"/>
        <end position="659"/>
    </location>
</feature>
<feature type="region of interest" description="Disordered" evidence="4">
    <location>
        <begin position="776"/>
        <end position="802"/>
    </location>
</feature>
<feature type="region of interest" description="Disordered" evidence="4">
    <location>
        <begin position="831"/>
        <end position="893"/>
    </location>
</feature>
<dbReference type="GO" id="GO:0005634">
    <property type="term" value="C:nucleus"/>
    <property type="evidence" value="ECO:0007669"/>
    <property type="project" value="TreeGrafter"/>
</dbReference>
<organism evidence="6 7">
    <name type="scientific">Cryptococcus deuterogattii Ram5</name>
    <dbReference type="NCBI Taxonomy" id="1296110"/>
    <lineage>
        <taxon>Eukaryota</taxon>
        <taxon>Fungi</taxon>
        <taxon>Dikarya</taxon>
        <taxon>Basidiomycota</taxon>
        <taxon>Agaricomycotina</taxon>
        <taxon>Tremellomycetes</taxon>
        <taxon>Tremellales</taxon>
        <taxon>Cryptococcaceae</taxon>
        <taxon>Cryptococcus</taxon>
        <taxon>Cryptococcus gattii species complex</taxon>
    </lineage>
</organism>
<sequence>MDYNDLDSTNSRRLPTGGLTWTSEGPVLQMEDAVVETVVTHTTRTTTSFQPITLPRVPSPEYLNLPDHLSTEKYPLANQPAPSDMRLFTMTLGGRRVIVQDESAPGESGIEMSGPGWKRTLLNGSKTEVEHGVEVADESLNFLQALNRSKGKEKKREYEERGDAPASPIINNISARRSPPRKKIRGLDEINIPTGVNRALLSPLPSPEHESTPLSSTAAPAQAPNMGSGTELSALFSLPSLVSHFDALPDRLQQHLLMHLLRRSRMPTLQRISSFVSTALRRDFITQLPHEVAIQILKSVDGKSLANASRVCKKWKRIIDMERSVWKARLLCDKLWCGFGTEEQEESLVVERYQALDLRDQLEGRHTNYQVVSGEDEQMFSPTSGHDLPERPTPLKHVYRRRYQDQKNWIHTRPEHSSFTGHGTNVVTCLQFDEDKIVSASDDHSINIYNTSDGQLRKRLDGHEGGVWTLQYKGHTLVSGSTDRTVRIWDLEDLRMTYVFAGHTSTVRCLEIVEPVWEEETQSYQPPVPMIVTGSRDATLRVWKLPQKDDPLYDGIAEEEQTELIGPDINPFHMHLLEGHSLAVRAIATHGRILYSIVYDPYRKRCASGSLDNTIKVWDIVSGQCLHTLQGHTSLVGLLGLSPNYLVSAAADTSLRIWDPNSCQLKNVLASHSGAITCFQHDETKVVSGSDGTLKLWDVKTGTFVRDLVVGISSVWQVSFHKNLLVAASNRNGATVFDVFRFGQPSAQDVDDSSLDNLQPPRWERWAAEKRRRLEMEEKKKRKSRGHKARTESAWDDRLEKVRDPSMTSGKAVLPYALTGQLGYPVEGKELHEGAGLQPPPAFGFKAGSQAGSSEGSAQYQLSSTQSGSDNAVRRSLHDLSGSPTPTGVGRRRVGLMTATAGRGEGSSGARAALLPGSVVDPVYTEMSSASAVAVEEDYQDDGGVEDEEMEDADEDLY</sequence>
<evidence type="ECO:0000256" key="1">
    <source>
        <dbReference type="ARBA" id="ARBA00022574"/>
    </source>
</evidence>
<dbReference type="Gene3D" id="2.130.10.10">
    <property type="entry name" value="YVTN repeat-like/Quinoprotein amine dehydrogenase"/>
    <property type="match status" value="2"/>
</dbReference>
<feature type="region of interest" description="Disordered" evidence="4">
    <location>
        <begin position="149"/>
        <end position="226"/>
    </location>
</feature>
<dbReference type="InterPro" id="IPR001680">
    <property type="entry name" value="WD40_rpt"/>
</dbReference>
<dbReference type="PROSITE" id="PS50294">
    <property type="entry name" value="WD_REPEATS_REGION"/>
    <property type="match status" value="3"/>
</dbReference>
<feature type="region of interest" description="Disordered" evidence="4">
    <location>
        <begin position="1"/>
        <end position="20"/>
    </location>
</feature>
<dbReference type="InterPro" id="IPR015943">
    <property type="entry name" value="WD40/YVTN_repeat-like_dom_sf"/>
</dbReference>
<reference evidence="6 7" key="1">
    <citation type="submission" date="2015-01" db="EMBL/GenBank/DDBJ databases">
        <title>The Genome Sequence of Cryptococcus gattii Ram5.</title>
        <authorList>
            <consortium name="The Broad Institute Genomics Platform"/>
            <person name="Cuomo C."/>
            <person name="Litvintseva A."/>
            <person name="Chen Y."/>
            <person name="Heitman J."/>
            <person name="Sun S."/>
            <person name="Springer D."/>
            <person name="Dromer F."/>
            <person name="Young S."/>
            <person name="Zeng Q."/>
            <person name="Gargeya S."/>
            <person name="Abouelleil A."/>
            <person name="Alvarado L."/>
            <person name="Chapman S.B."/>
            <person name="Gainer-Dewar J."/>
            <person name="Goldberg J."/>
            <person name="Griggs A."/>
            <person name="Gujja S."/>
            <person name="Hansen M."/>
            <person name="Howarth C."/>
            <person name="Imamovic A."/>
            <person name="Larimer J."/>
            <person name="Murphy C."/>
            <person name="Naylor J."/>
            <person name="Pearson M."/>
            <person name="Priest M."/>
            <person name="Roberts A."/>
            <person name="Saif S."/>
            <person name="Shea T."/>
            <person name="Sykes S."/>
            <person name="Wortman J."/>
            <person name="Nusbaum C."/>
            <person name="Birren B."/>
        </authorList>
    </citation>
    <scope>NUCLEOTIDE SEQUENCE [LARGE SCALE GENOMIC DNA]</scope>
    <source>
        <strain evidence="6 7">Ram5</strain>
    </source>
</reference>
<dbReference type="PROSITE" id="PS50082">
    <property type="entry name" value="WD_REPEATS_2"/>
    <property type="match status" value="5"/>
</dbReference>
<dbReference type="GO" id="GO:0043130">
    <property type="term" value="F:ubiquitin binding"/>
    <property type="evidence" value="ECO:0007669"/>
    <property type="project" value="TreeGrafter"/>
</dbReference>
<evidence type="ECO:0000256" key="3">
    <source>
        <dbReference type="PROSITE-ProRule" id="PRU00221"/>
    </source>
</evidence>
<feature type="compositionally biased region" description="Low complexity" evidence="4">
    <location>
        <begin position="847"/>
        <end position="861"/>
    </location>
</feature>
<dbReference type="PROSITE" id="PS50181">
    <property type="entry name" value="FBOX"/>
    <property type="match status" value="1"/>
</dbReference>
<dbReference type="Pfam" id="PF12937">
    <property type="entry name" value="F-box-like"/>
    <property type="match status" value="1"/>
</dbReference>
<protein>
    <submittedName>
        <fullName evidence="6">F-box and WD-40 domain-containing protein CDC4</fullName>
    </submittedName>
</protein>
<dbReference type="CDD" id="cd00200">
    <property type="entry name" value="WD40"/>
    <property type="match status" value="1"/>
</dbReference>
<dbReference type="PRINTS" id="PR00320">
    <property type="entry name" value="GPROTEINBRPT"/>
</dbReference>
<keyword evidence="1 3" id="KW-0853">WD repeat</keyword>
<dbReference type="OrthoDB" id="190105at2759"/>
<dbReference type="SMART" id="SM00320">
    <property type="entry name" value="WD40"/>
    <property type="match status" value="7"/>
</dbReference>
<dbReference type="SMART" id="SM00256">
    <property type="entry name" value="FBOX"/>
    <property type="match status" value="1"/>
</dbReference>